<feature type="transmembrane region" description="Helical" evidence="11">
    <location>
        <begin position="213"/>
        <end position="234"/>
    </location>
</feature>
<dbReference type="GO" id="GO:0012507">
    <property type="term" value="C:ER to Golgi transport vesicle membrane"/>
    <property type="evidence" value="ECO:0007669"/>
    <property type="project" value="TreeGrafter"/>
</dbReference>
<dbReference type="GO" id="GO:0000149">
    <property type="term" value="F:SNARE binding"/>
    <property type="evidence" value="ECO:0007669"/>
    <property type="project" value="TreeGrafter"/>
</dbReference>
<evidence type="ECO:0000256" key="2">
    <source>
        <dbReference type="ARBA" id="ARBA00022692"/>
    </source>
</evidence>
<comment type="similarity">
    <text evidence="9 10">Belongs to the GOSR2 family.</text>
</comment>
<evidence type="ECO:0008006" key="14">
    <source>
        <dbReference type="Google" id="ProtNLM"/>
    </source>
</evidence>
<keyword evidence="4 11" id="KW-1133">Transmembrane helix</keyword>
<dbReference type="Pfam" id="PF12352">
    <property type="entry name" value="V-SNARE_C"/>
    <property type="match status" value="1"/>
</dbReference>
<dbReference type="EMBL" id="PDUG01000006">
    <property type="protein sequence ID" value="PIC15733.1"/>
    <property type="molecule type" value="Genomic_DNA"/>
</dbReference>
<dbReference type="Proteomes" id="UP000230233">
    <property type="component" value="Chromosome X"/>
</dbReference>
<keyword evidence="13" id="KW-1185">Reference proteome</keyword>
<dbReference type="GO" id="GO:0031201">
    <property type="term" value="C:SNARE complex"/>
    <property type="evidence" value="ECO:0007669"/>
    <property type="project" value="TreeGrafter"/>
</dbReference>
<name>A0A2G5SLF2_9PELO</name>
<dbReference type="GO" id="GO:0031902">
    <property type="term" value="C:late endosome membrane"/>
    <property type="evidence" value="ECO:0007669"/>
    <property type="project" value="TreeGrafter"/>
</dbReference>
<evidence type="ECO:0000256" key="1">
    <source>
        <dbReference type="ARBA" id="ARBA00022448"/>
    </source>
</evidence>
<evidence type="ECO:0000256" key="9">
    <source>
        <dbReference type="ARBA" id="ARBA00038172"/>
    </source>
</evidence>
<evidence type="ECO:0000256" key="3">
    <source>
        <dbReference type="ARBA" id="ARBA00022927"/>
    </source>
</evidence>
<keyword evidence="6 10" id="KW-0472">Membrane</keyword>
<dbReference type="STRING" id="1611254.A0A2G5SLF2"/>
<evidence type="ECO:0000313" key="12">
    <source>
        <dbReference type="EMBL" id="PIC15733.1"/>
    </source>
</evidence>
<dbReference type="GO" id="GO:0006906">
    <property type="term" value="P:vesicle fusion"/>
    <property type="evidence" value="ECO:0007669"/>
    <property type="project" value="TreeGrafter"/>
</dbReference>
<dbReference type="PANTHER" id="PTHR21230:SF1">
    <property type="entry name" value="GOLGI SNAP RECEPTOR COMPLEX MEMBER 2"/>
    <property type="match status" value="1"/>
</dbReference>
<dbReference type="GO" id="GO:0005794">
    <property type="term" value="C:Golgi apparatus"/>
    <property type="evidence" value="ECO:0007669"/>
    <property type="project" value="UniProtKB-SubCell"/>
</dbReference>
<protein>
    <recommendedName>
        <fullName evidence="14">Golgi SNAP receptor complex member 2</fullName>
    </recommendedName>
</protein>
<dbReference type="CDD" id="cd15863">
    <property type="entry name" value="SNARE_GS27"/>
    <property type="match status" value="1"/>
</dbReference>
<comment type="caution">
    <text evidence="12">The sequence shown here is derived from an EMBL/GenBank/DDBJ whole genome shotgun (WGS) entry which is preliminary data.</text>
</comment>
<dbReference type="PIRSF" id="PIRSF028865">
    <property type="entry name" value="Membrin-2"/>
    <property type="match status" value="1"/>
</dbReference>
<gene>
    <name evidence="12" type="primary">Cni-memb-1</name>
    <name evidence="12" type="synonym">Cnig_chr_X.g22595</name>
    <name evidence="12" type="ORF">B9Z55_022595</name>
</gene>
<organism evidence="12 13">
    <name type="scientific">Caenorhabditis nigoni</name>
    <dbReference type="NCBI Taxonomy" id="1611254"/>
    <lineage>
        <taxon>Eukaryota</taxon>
        <taxon>Metazoa</taxon>
        <taxon>Ecdysozoa</taxon>
        <taxon>Nematoda</taxon>
        <taxon>Chromadorea</taxon>
        <taxon>Rhabditida</taxon>
        <taxon>Rhabditina</taxon>
        <taxon>Rhabditomorpha</taxon>
        <taxon>Rhabditoidea</taxon>
        <taxon>Rhabditidae</taxon>
        <taxon>Peloderinae</taxon>
        <taxon>Caenorhabditis</taxon>
    </lineage>
</organism>
<evidence type="ECO:0000256" key="8">
    <source>
        <dbReference type="ARBA" id="ARBA00037862"/>
    </source>
</evidence>
<dbReference type="GO" id="GO:0005484">
    <property type="term" value="F:SNAP receptor activity"/>
    <property type="evidence" value="ECO:0007669"/>
    <property type="project" value="InterPro"/>
</dbReference>
<evidence type="ECO:0000313" key="13">
    <source>
        <dbReference type="Proteomes" id="UP000230233"/>
    </source>
</evidence>
<evidence type="ECO:0000256" key="10">
    <source>
        <dbReference type="PIRNR" id="PIRNR028865"/>
    </source>
</evidence>
<comment type="subcellular location">
    <subcellularLocation>
        <location evidence="8">Golgi apparatus</location>
        <location evidence="8">cis-Golgi network membrane</location>
        <topology evidence="8">Single-pass type IV membrane protein</topology>
    </subcellularLocation>
</comment>
<dbReference type="SUPFAM" id="SSF58038">
    <property type="entry name" value="SNARE fusion complex"/>
    <property type="match status" value="1"/>
</dbReference>
<sequence length="236" mass="27315">MLSKQERAVTKPEDDKTFARISTMEAQYQSTNFLLQKVQHDLGRLEGTQNEQDAQVVVQSIYGDISTLKDNLQALDNYVSREQPARRQAARMRVDQLRMDVQRVDMAVSAVHTRMTQRWRSASEREELLSARYRPNDTALSIGDHELQLNDRLHSSHNRLDELISQGSAVLDNLKSQHFSLRGVSRKMHDIGQALGLSNSTLQVIDRRVREDWILFVIGCIVCCIFMYAFYRFWRG</sequence>
<evidence type="ECO:0000256" key="6">
    <source>
        <dbReference type="ARBA" id="ARBA00023136"/>
    </source>
</evidence>
<dbReference type="GO" id="GO:0015031">
    <property type="term" value="P:protein transport"/>
    <property type="evidence" value="ECO:0007669"/>
    <property type="project" value="UniProtKB-KW"/>
</dbReference>
<accession>A0A2G5SLF2</accession>
<evidence type="ECO:0000256" key="7">
    <source>
        <dbReference type="ARBA" id="ARBA00037078"/>
    </source>
</evidence>
<evidence type="ECO:0000256" key="5">
    <source>
        <dbReference type="ARBA" id="ARBA00023034"/>
    </source>
</evidence>
<dbReference type="OrthoDB" id="158360at2759"/>
<keyword evidence="5" id="KW-0333">Golgi apparatus</keyword>
<keyword evidence="1 10" id="KW-0813">Transport</keyword>
<dbReference type="PANTHER" id="PTHR21230">
    <property type="entry name" value="VESICLE TRANSPORT V-SNARE PROTEIN VTI1-RELATED"/>
    <property type="match status" value="1"/>
</dbReference>
<comment type="function">
    <text evidence="7 10">Involved in transport of proteins from the cis/medial-Golgi to the trans-Golgi network.</text>
</comment>
<reference evidence="13" key="1">
    <citation type="submission" date="2017-10" db="EMBL/GenBank/DDBJ databases">
        <title>Rapid genome shrinkage in a self-fertile nematode reveals novel sperm competition proteins.</title>
        <authorList>
            <person name="Yin D."/>
            <person name="Schwarz E.M."/>
            <person name="Thomas C.G."/>
            <person name="Felde R.L."/>
            <person name="Korf I.F."/>
            <person name="Cutter A.D."/>
            <person name="Schartner C.M."/>
            <person name="Ralston E.J."/>
            <person name="Meyer B.J."/>
            <person name="Haag E.S."/>
        </authorList>
    </citation>
    <scope>NUCLEOTIDE SEQUENCE [LARGE SCALE GENOMIC DNA]</scope>
    <source>
        <strain evidence="13">JU1422</strain>
    </source>
</reference>
<dbReference type="AlphaFoldDB" id="A0A2G5SLF2"/>
<dbReference type="GO" id="GO:0005789">
    <property type="term" value="C:endoplasmic reticulum membrane"/>
    <property type="evidence" value="ECO:0007669"/>
    <property type="project" value="TreeGrafter"/>
</dbReference>
<keyword evidence="3 10" id="KW-0653">Protein transport</keyword>
<dbReference type="FunFam" id="1.20.5.110:FF:000054">
    <property type="entry name" value="Protein transport protein BOS1"/>
    <property type="match status" value="1"/>
</dbReference>
<evidence type="ECO:0000256" key="4">
    <source>
        <dbReference type="ARBA" id="ARBA00022989"/>
    </source>
</evidence>
<dbReference type="Gene3D" id="1.20.5.110">
    <property type="match status" value="1"/>
</dbReference>
<proteinExistence type="inferred from homology"/>
<dbReference type="InterPro" id="IPR027027">
    <property type="entry name" value="GOSR2/Membrin/Bos1"/>
</dbReference>
<evidence type="ECO:0000256" key="11">
    <source>
        <dbReference type="SAM" id="Phobius"/>
    </source>
</evidence>
<keyword evidence="2 11" id="KW-0812">Transmembrane</keyword>